<keyword evidence="1" id="KW-0472">Membrane</keyword>
<organism evidence="2 3">
    <name type="scientific">Candidatus Amesbacteria bacterium GW2011_GWA2_47_11</name>
    <dbReference type="NCBI Taxonomy" id="1618357"/>
    <lineage>
        <taxon>Bacteria</taxon>
        <taxon>Candidatus Amesiibacteriota</taxon>
    </lineage>
</organism>
<feature type="transmembrane region" description="Helical" evidence="1">
    <location>
        <begin position="193"/>
        <end position="210"/>
    </location>
</feature>
<evidence type="ECO:0000313" key="3">
    <source>
        <dbReference type="Proteomes" id="UP000034607"/>
    </source>
</evidence>
<evidence type="ECO:0008006" key="4">
    <source>
        <dbReference type="Google" id="ProtNLM"/>
    </source>
</evidence>
<feature type="transmembrane region" description="Helical" evidence="1">
    <location>
        <begin position="73"/>
        <end position="92"/>
    </location>
</feature>
<protein>
    <recommendedName>
        <fullName evidence="4">Glycosyltransferase RgtA/B/C/D-like domain-containing protein</fullName>
    </recommendedName>
</protein>
<sequence length="374" mass="41775">MGKATIAIWFMVGMYFGYFGVVTKPWEGDSLAYHIPIARIISEGRWGDRAALSSPLYYYPGGIEAMLAVMMRLGLPLNLFNVAGWVALVILSREMGKKLGMERGLATIFGISVGMWPSVIRLIMTQTVDIWLAVFWVWVWLLLCSPGRNWKYWGQLGVATGMLIGSKYSGILFAVIMFGFYGRGLVRNLSWRAVVAGAVGVGMFGLFWYIRNWALTGDPVYPATFWFWVGDVQFKVNNWAFWKTLVYVPGGWGKMAEAAVSEYLVWLPLGMGAALLRRNRIAILGLVNLAACLILPSWPENMISDLRYIYPVMIPLTAGVFLWAKEKGREEVIGAVALASIAAVLTQLDYHPKLLVLIIVIVGLWAALEVKRTK</sequence>
<feature type="transmembrane region" description="Helical" evidence="1">
    <location>
        <begin position="158"/>
        <end position="181"/>
    </location>
</feature>
<reference evidence="2 3" key="1">
    <citation type="journal article" date="2015" name="Nature">
        <title>rRNA introns, odd ribosomes, and small enigmatic genomes across a large radiation of phyla.</title>
        <authorList>
            <person name="Brown C.T."/>
            <person name="Hug L.A."/>
            <person name="Thomas B.C."/>
            <person name="Sharon I."/>
            <person name="Castelle C.J."/>
            <person name="Singh A."/>
            <person name="Wilkins M.J."/>
            <person name="Williams K.H."/>
            <person name="Banfield J.F."/>
        </authorList>
    </citation>
    <scope>NUCLEOTIDE SEQUENCE [LARGE SCALE GENOMIC DNA]</scope>
</reference>
<proteinExistence type="predicted"/>
<accession>A0A0G1UF31</accession>
<name>A0A0G1UF31_9BACT</name>
<feature type="transmembrane region" description="Helical" evidence="1">
    <location>
        <begin position="305"/>
        <end position="324"/>
    </location>
</feature>
<dbReference type="Proteomes" id="UP000034607">
    <property type="component" value="Unassembled WGS sequence"/>
</dbReference>
<feature type="transmembrane region" description="Helical" evidence="1">
    <location>
        <begin position="7"/>
        <end position="26"/>
    </location>
</feature>
<feature type="transmembrane region" description="Helical" evidence="1">
    <location>
        <begin position="281"/>
        <end position="299"/>
    </location>
</feature>
<feature type="transmembrane region" description="Helical" evidence="1">
    <location>
        <begin position="354"/>
        <end position="370"/>
    </location>
</feature>
<feature type="transmembrane region" description="Helical" evidence="1">
    <location>
        <begin position="104"/>
        <end position="124"/>
    </location>
</feature>
<evidence type="ECO:0000256" key="1">
    <source>
        <dbReference type="SAM" id="Phobius"/>
    </source>
</evidence>
<comment type="caution">
    <text evidence="2">The sequence shown here is derived from an EMBL/GenBank/DDBJ whole genome shotgun (WGS) entry which is preliminary data.</text>
</comment>
<keyword evidence="1" id="KW-0812">Transmembrane</keyword>
<feature type="transmembrane region" description="Helical" evidence="1">
    <location>
        <begin position="130"/>
        <end position="146"/>
    </location>
</feature>
<gene>
    <name evidence="2" type="ORF">UX78_C0010G0023</name>
</gene>
<evidence type="ECO:0000313" key="2">
    <source>
        <dbReference type="EMBL" id="KKU56305.1"/>
    </source>
</evidence>
<keyword evidence="1" id="KW-1133">Transmembrane helix</keyword>
<dbReference type="EMBL" id="LCNM01000010">
    <property type="protein sequence ID" value="KKU56305.1"/>
    <property type="molecule type" value="Genomic_DNA"/>
</dbReference>
<feature type="transmembrane region" description="Helical" evidence="1">
    <location>
        <begin position="331"/>
        <end position="348"/>
    </location>
</feature>
<dbReference type="AlphaFoldDB" id="A0A0G1UF31"/>